<keyword evidence="3" id="KW-0238">DNA-binding</keyword>
<dbReference type="InterPro" id="IPR038488">
    <property type="entry name" value="Integrase_DNA-bd_sf"/>
</dbReference>
<dbReference type="InterPro" id="IPR050808">
    <property type="entry name" value="Phage_Integrase"/>
</dbReference>
<dbReference type="AlphaFoldDB" id="A0A1I4K6X8"/>
<dbReference type="Pfam" id="PF13356">
    <property type="entry name" value="Arm-DNA-bind_3"/>
    <property type="match status" value="1"/>
</dbReference>
<dbReference type="PANTHER" id="PTHR30629">
    <property type="entry name" value="PROPHAGE INTEGRASE"/>
    <property type="match status" value="1"/>
</dbReference>
<dbReference type="PANTHER" id="PTHR30629:SF2">
    <property type="entry name" value="PROPHAGE INTEGRASE INTS-RELATED"/>
    <property type="match status" value="1"/>
</dbReference>
<evidence type="ECO:0000259" key="5">
    <source>
        <dbReference type="Pfam" id="PF22022"/>
    </source>
</evidence>
<dbReference type="InterPro" id="IPR025166">
    <property type="entry name" value="Integrase_DNA_bind_dom"/>
</dbReference>
<dbReference type="InterPro" id="IPR053876">
    <property type="entry name" value="Phage_int_M"/>
</dbReference>
<evidence type="ECO:0000256" key="1">
    <source>
        <dbReference type="ARBA" id="ARBA00008857"/>
    </source>
</evidence>
<sequence>MLTDTKLRNLKPRDKLYKVNDRDGLYVAVTPAGSISFRYNYSVNGRQETITLAEAREQLGDAKKMVAAGKSPAKEKAGDKARVKDAEAFGAWAEKWLRGYQMAGSTRGMRRSVYARELKPKFANQKLAEITHEDLRALTDTIVERGAPATAVHVREIVLNVYRWAIERGQKGKICAAALILPQRAVRARTRQQVSLEKTKEVFWAENQERSVSADLPRAGGSLISCSVR</sequence>
<dbReference type="GO" id="GO:0003677">
    <property type="term" value="F:DNA binding"/>
    <property type="evidence" value="ECO:0007669"/>
    <property type="project" value="UniProtKB-KW"/>
</dbReference>
<feature type="domain" description="Phage integrase central" evidence="5">
    <location>
        <begin position="89"/>
        <end position="171"/>
    </location>
</feature>
<dbReference type="InterPro" id="IPR011010">
    <property type="entry name" value="DNA_brk_join_enz"/>
</dbReference>
<dbReference type="SUPFAM" id="SSF56349">
    <property type="entry name" value="DNA breaking-rejoining enzymes"/>
    <property type="match status" value="1"/>
</dbReference>
<dbReference type="Gene3D" id="3.30.160.390">
    <property type="entry name" value="Integrase, DNA-binding domain"/>
    <property type="match status" value="1"/>
</dbReference>
<evidence type="ECO:0000313" key="6">
    <source>
        <dbReference type="EMBL" id="SER45728.1"/>
    </source>
</evidence>
<evidence type="ECO:0000259" key="4">
    <source>
        <dbReference type="Pfam" id="PF13356"/>
    </source>
</evidence>
<gene>
    <name evidence="7" type="ORF">SAMN04487855_1012</name>
    <name evidence="6" type="ORF">SAMN05216589_0612</name>
</gene>
<evidence type="ECO:0000313" key="8">
    <source>
        <dbReference type="Proteomes" id="UP000186599"/>
    </source>
</evidence>
<dbReference type="Proteomes" id="UP000186599">
    <property type="component" value="Unassembled WGS sequence"/>
</dbReference>
<dbReference type="EMBL" id="FOGN01000001">
    <property type="protein sequence ID" value="SER45728.1"/>
    <property type="molecule type" value="Genomic_DNA"/>
</dbReference>
<dbReference type="EMBL" id="FOUA01000001">
    <property type="protein sequence ID" value="SFL74588.1"/>
    <property type="molecule type" value="Genomic_DNA"/>
</dbReference>
<dbReference type="Pfam" id="PF22022">
    <property type="entry name" value="Phage_int_M"/>
    <property type="match status" value="1"/>
</dbReference>
<evidence type="ECO:0000313" key="9">
    <source>
        <dbReference type="Proteomes" id="UP000186904"/>
    </source>
</evidence>
<reference evidence="8 9" key="1">
    <citation type="submission" date="2016-10" db="EMBL/GenBank/DDBJ databases">
        <authorList>
            <person name="de Groot N.N."/>
        </authorList>
    </citation>
    <scope>NUCLEOTIDE SEQUENCE [LARGE SCALE GENOMIC DNA]</scope>
    <source>
        <strain evidence="7 8">CGMCC 1.9095</strain>
        <strain evidence="6 9">DSM 22558</strain>
    </source>
</reference>
<dbReference type="Proteomes" id="UP000186904">
    <property type="component" value="Unassembled WGS sequence"/>
</dbReference>
<dbReference type="Gene3D" id="1.10.150.130">
    <property type="match status" value="1"/>
</dbReference>
<accession>A0A1I4K6X8</accession>
<organism evidence="7 8">
    <name type="scientific">Halopseudomonas bauzanensis</name>
    <dbReference type="NCBI Taxonomy" id="653930"/>
    <lineage>
        <taxon>Bacteria</taxon>
        <taxon>Pseudomonadati</taxon>
        <taxon>Pseudomonadota</taxon>
        <taxon>Gammaproteobacteria</taxon>
        <taxon>Pseudomonadales</taxon>
        <taxon>Pseudomonadaceae</taxon>
        <taxon>Halopseudomonas</taxon>
    </lineage>
</organism>
<dbReference type="STRING" id="653930.SAMN05216589_0612"/>
<evidence type="ECO:0000313" key="7">
    <source>
        <dbReference type="EMBL" id="SFL74588.1"/>
    </source>
</evidence>
<keyword evidence="2" id="KW-0229">DNA integration</keyword>
<evidence type="ECO:0000256" key="3">
    <source>
        <dbReference type="ARBA" id="ARBA00023125"/>
    </source>
</evidence>
<name>A0A1I4K6X8_9GAMM</name>
<dbReference type="InterPro" id="IPR010998">
    <property type="entry name" value="Integrase_recombinase_N"/>
</dbReference>
<protein>
    <submittedName>
        <fullName evidence="7">Uncharacterized protein</fullName>
    </submittedName>
</protein>
<keyword evidence="8" id="KW-1185">Reference proteome</keyword>
<comment type="similarity">
    <text evidence="1">Belongs to the 'phage' integrase family.</text>
</comment>
<proteinExistence type="inferred from homology"/>
<evidence type="ECO:0000256" key="2">
    <source>
        <dbReference type="ARBA" id="ARBA00022908"/>
    </source>
</evidence>
<feature type="domain" description="Integrase DNA-binding" evidence="4">
    <location>
        <begin position="2"/>
        <end position="77"/>
    </location>
</feature>
<dbReference type="GO" id="GO:0015074">
    <property type="term" value="P:DNA integration"/>
    <property type="evidence" value="ECO:0007669"/>
    <property type="project" value="UniProtKB-KW"/>
</dbReference>